<feature type="transmembrane region" description="Helical" evidence="2">
    <location>
        <begin position="53"/>
        <end position="81"/>
    </location>
</feature>
<feature type="transmembrane region" description="Helical" evidence="2">
    <location>
        <begin position="191"/>
        <end position="209"/>
    </location>
</feature>
<dbReference type="InterPro" id="IPR036938">
    <property type="entry name" value="PAP2/HPO_sf"/>
</dbReference>
<dbReference type="Pfam" id="PF01569">
    <property type="entry name" value="PAP2"/>
    <property type="match status" value="1"/>
</dbReference>
<dbReference type="CDD" id="cd03392">
    <property type="entry name" value="PAP2_like_2"/>
    <property type="match status" value="1"/>
</dbReference>
<accession>A0ABT6A304</accession>
<feature type="domain" description="Phosphatidic acid phosphatase type 2/haloperoxidase" evidence="3">
    <location>
        <begin position="90"/>
        <end position="202"/>
    </location>
</feature>
<keyword evidence="5" id="KW-1185">Reference proteome</keyword>
<gene>
    <name evidence="4" type="ORF">P3H78_10315</name>
</gene>
<keyword evidence="2" id="KW-0472">Membrane</keyword>
<dbReference type="SMART" id="SM00014">
    <property type="entry name" value="acidPPc"/>
    <property type="match status" value="1"/>
</dbReference>
<keyword evidence="2" id="KW-1133">Transmembrane helix</keyword>
<dbReference type="Proteomes" id="UP001221150">
    <property type="component" value="Unassembled WGS sequence"/>
</dbReference>
<dbReference type="Gene3D" id="1.20.144.10">
    <property type="entry name" value="Phosphatidic acid phosphatase type 2/haloperoxidase"/>
    <property type="match status" value="1"/>
</dbReference>
<dbReference type="SUPFAM" id="SSF48317">
    <property type="entry name" value="Acid phosphatase/Vanadium-dependent haloperoxidase"/>
    <property type="match status" value="1"/>
</dbReference>
<comment type="caution">
    <text evidence="4">The sequence shown here is derived from an EMBL/GenBank/DDBJ whole genome shotgun (WGS) entry which is preliminary data.</text>
</comment>
<reference evidence="4 5" key="1">
    <citation type="submission" date="2023-03" db="EMBL/GenBank/DDBJ databases">
        <title>Draft genome sequence of Streptomyces sp. K1PA1 isolated from peat swamp forest in Thailand.</title>
        <authorList>
            <person name="Klaysubun C."/>
            <person name="Duangmal K."/>
        </authorList>
    </citation>
    <scope>NUCLEOTIDE SEQUENCE [LARGE SCALE GENOMIC DNA]</scope>
    <source>
        <strain evidence="4 5">K1PA1</strain>
    </source>
</reference>
<keyword evidence="2" id="KW-0812">Transmembrane</keyword>
<evidence type="ECO:0000259" key="3">
    <source>
        <dbReference type="SMART" id="SM00014"/>
    </source>
</evidence>
<name>A0ABT6A304_9ACTN</name>
<feature type="transmembrane region" description="Helical" evidence="2">
    <location>
        <begin position="12"/>
        <end position="33"/>
    </location>
</feature>
<dbReference type="RefSeq" id="WP_276108793.1">
    <property type="nucleotide sequence ID" value="NZ_JARJBB010000004.1"/>
</dbReference>
<protein>
    <submittedName>
        <fullName evidence="4">Phosphatase PAP2 family protein</fullName>
    </submittedName>
</protein>
<proteinExistence type="predicted"/>
<dbReference type="EMBL" id="JARJBB010000004">
    <property type="protein sequence ID" value="MDF3299020.1"/>
    <property type="molecule type" value="Genomic_DNA"/>
</dbReference>
<feature type="transmembrane region" description="Helical" evidence="2">
    <location>
        <begin position="88"/>
        <end position="109"/>
    </location>
</feature>
<feature type="transmembrane region" description="Helical" evidence="2">
    <location>
        <begin position="129"/>
        <end position="152"/>
    </location>
</feature>
<feature type="region of interest" description="Disordered" evidence="1">
    <location>
        <begin position="224"/>
        <end position="245"/>
    </location>
</feature>
<evidence type="ECO:0000313" key="5">
    <source>
        <dbReference type="Proteomes" id="UP001221150"/>
    </source>
</evidence>
<dbReference type="InterPro" id="IPR000326">
    <property type="entry name" value="PAP2/HPO"/>
</dbReference>
<dbReference type="PANTHER" id="PTHR14969:SF13">
    <property type="entry name" value="AT30094P"/>
    <property type="match status" value="1"/>
</dbReference>
<sequence>MRRGETADGAGSVGLGAWAAFAVLSLVVGGRHAPLPLDETLLDWSVGHRPAAAVSAARALTATGTGVVPYVLVVLAGLLLGRTPARRALAAALGAGCLLAGQALRYGVMEVVARPRPPRHDWATHASGWAFPSGHSTTSALAAGLVILALCLRRPRGRTALCLVVGCWGVLVGLTRMYLGVHWSTDVAGGWLFAVGWLGVCLCAAAWWLPAGVVADLAPGGARPLPEPAGPPRGGAADGGDSHPV</sequence>
<evidence type="ECO:0000256" key="1">
    <source>
        <dbReference type="SAM" id="MobiDB-lite"/>
    </source>
</evidence>
<dbReference type="PANTHER" id="PTHR14969">
    <property type="entry name" value="SPHINGOSINE-1-PHOSPHATE PHOSPHOHYDROLASE"/>
    <property type="match status" value="1"/>
</dbReference>
<organism evidence="4 5">
    <name type="scientific">Streptomyces tropicalis</name>
    <dbReference type="NCBI Taxonomy" id="3034234"/>
    <lineage>
        <taxon>Bacteria</taxon>
        <taxon>Bacillati</taxon>
        <taxon>Actinomycetota</taxon>
        <taxon>Actinomycetes</taxon>
        <taxon>Kitasatosporales</taxon>
        <taxon>Streptomycetaceae</taxon>
        <taxon>Streptomyces</taxon>
    </lineage>
</organism>
<feature type="transmembrane region" description="Helical" evidence="2">
    <location>
        <begin position="159"/>
        <end position="179"/>
    </location>
</feature>
<evidence type="ECO:0000256" key="2">
    <source>
        <dbReference type="SAM" id="Phobius"/>
    </source>
</evidence>
<evidence type="ECO:0000313" key="4">
    <source>
        <dbReference type="EMBL" id="MDF3299020.1"/>
    </source>
</evidence>